<gene>
    <name evidence="1" type="ORF">GCM10011613_27330</name>
</gene>
<proteinExistence type="predicted"/>
<name>A0ABQ3B9Y2_9GAMM</name>
<keyword evidence="2" id="KW-1185">Reference proteome</keyword>
<dbReference type="EMBL" id="BMYZ01000002">
    <property type="protein sequence ID" value="GGY80812.1"/>
    <property type="molecule type" value="Genomic_DNA"/>
</dbReference>
<comment type="caution">
    <text evidence="1">The sequence shown here is derived from an EMBL/GenBank/DDBJ whole genome shotgun (WGS) entry which is preliminary data.</text>
</comment>
<dbReference type="RefSeq" id="WP_189419525.1">
    <property type="nucleotide sequence ID" value="NZ_BMYZ01000002.1"/>
</dbReference>
<sequence length="67" mass="7698">MSVDVDTQDSDLIGDATMEVEDDVAPKLTGKEASQHTLEMRRKLEDRLERKRIKDQLGYDDISDLDF</sequence>
<dbReference type="InterPro" id="IPR058059">
    <property type="entry name" value="PA3496-like"/>
</dbReference>
<dbReference type="Proteomes" id="UP000619761">
    <property type="component" value="Unassembled WGS sequence"/>
</dbReference>
<dbReference type="NCBIfam" id="NF046101">
    <property type="entry name" value="PA3496_fam"/>
    <property type="match status" value="1"/>
</dbReference>
<evidence type="ECO:0000313" key="1">
    <source>
        <dbReference type="EMBL" id="GGY80812.1"/>
    </source>
</evidence>
<accession>A0ABQ3B9Y2</accession>
<protein>
    <submittedName>
        <fullName evidence="1">Uncharacterized protein</fullName>
    </submittedName>
</protein>
<evidence type="ECO:0000313" key="2">
    <source>
        <dbReference type="Proteomes" id="UP000619761"/>
    </source>
</evidence>
<organism evidence="1 2">
    <name type="scientific">Cellvibrio zantedeschiae</name>
    <dbReference type="NCBI Taxonomy" id="1237077"/>
    <lineage>
        <taxon>Bacteria</taxon>
        <taxon>Pseudomonadati</taxon>
        <taxon>Pseudomonadota</taxon>
        <taxon>Gammaproteobacteria</taxon>
        <taxon>Cellvibrionales</taxon>
        <taxon>Cellvibrionaceae</taxon>
        <taxon>Cellvibrio</taxon>
    </lineage>
</organism>
<reference evidence="2" key="1">
    <citation type="journal article" date="2019" name="Int. J. Syst. Evol. Microbiol.">
        <title>The Global Catalogue of Microorganisms (GCM) 10K type strain sequencing project: providing services to taxonomists for standard genome sequencing and annotation.</title>
        <authorList>
            <consortium name="The Broad Institute Genomics Platform"/>
            <consortium name="The Broad Institute Genome Sequencing Center for Infectious Disease"/>
            <person name="Wu L."/>
            <person name="Ma J."/>
        </authorList>
    </citation>
    <scope>NUCLEOTIDE SEQUENCE [LARGE SCALE GENOMIC DNA]</scope>
    <source>
        <strain evidence="2">KCTC 32239</strain>
    </source>
</reference>